<dbReference type="EMBL" id="AOEX01000026">
    <property type="protein sequence ID" value="EME65988.1"/>
    <property type="molecule type" value="Genomic_DNA"/>
</dbReference>
<dbReference type="Proteomes" id="UP000011731">
    <property type="component" value="Unassembled WGS sequence"/>
</dbReference>
<evidence type="ECO:0000313" key="2">
    <source>
        <dbReference type="Proteomes" id="UP000011731"/>
    </source>
</evidence>
<keyword evidence="2" id="KW-1185">Reference proteome</keyword>
<evidence type="ECO:0000313" key="1">
    <source>
        <dbReference type="EMBL" id="EME65988.1"/>
    </source>
</evidence>
<gene>
    <name evidence="1" type="ORF">G352_07123</name>
</gene>
<comment type="caution">
    <text evidence="1">The sequence shown here is derived from an EMBL/GenBank/DDBJ whole genome shotgun (WGS) entry which is preliminary data.</text>
</comment>
<accession>M2ZZ52</accession>
<protein>
    <submittedName>
        <fullName evidence="1">Uncharacterized protein</fullName>
    </submittedName>
</protein>
<name>M2ZZ52_9NOCA</name>
<sequence length="79" mass="9143">MTSGSSTGLRLVLRCPVMRRASLARTRRDAEVDAEVGVGPEFWDRSRFWVMPTPPVADAHRAYRRAFLVVRNHRHLRQL</sequence>
<dbReference type="AlphaFoldDB" id="M2ZZ52"/>
<organism evidence="1 2">
    <name type="scientific">Rhodococcus ruber BKS 20-38</name>
    <dbReference type="NCBI Taxonomy" id="1278076"/>
    <lineage>
        <taxon>Bacteria</taxon>
        <taxon>Bacillati</taxon>
        <taxon>Actinomycetota</taxon>
        <taxon>Actinomycetes</taxon>
        <taxon>Mycobacteriales</taxon>
        <taxon>Nocardiaceae</taxon>
        <taxon>Rhodococcus</taxon>
    </lineage>
</organism>
<proteinExistence type="predicted"/>
<reference evidence="1 2" key="1">
    <citation type="journal article" date="2013" name="Genome Announc.">
        <title>Draft Genome Sequence of Rhodococcus ruber Strain BKS 20-38.</title>
        <authorList>
            <person name="Bala M."/>
            <person name="Kumar S."/>
            <person name="Raghava G.P."/>
            <person name="Mayilraj S."/>
        </authorList>
    </citation>
    <scope>NUCLEOTIDE SEQUENCE [LARGE SCALE GENOMIC DNA]</scope>
    <source>
        <strain evidence="1 2">BKS 20-38</strain>
    </source>
</reference>